<dbReference type="EMBL" id="CP021431">
    <property type="protein sequence ID" value="ARU00392.1"/>
    <property type="molecule type" value="Genomic_DNA"/>
</dbReference>
<organism evidence="8 9">
    <name type="scientific">Yoonia vestfoldensis</name>
    <dbReference type="NCBI Taxonomy" id="245188"/>
    <lineage>
        <taxon>Bacteria</taxon>
        <taxon>Pseudomonadati</taxon>
        <taxon>Pseudomonadota</taxon>
        <taxon>Alphaproteobacteria</taxon>
        <taxon>Rhodobacterales</taxon>
        <taxon>Paracoccaceae</taxon>
        <taxon>Yoonia</taxon>
    </lineage>
</organism>
<evidence type="ECO:0000256" key="6">
    <source>
        <dbReference type="PIRSR" id="PIRSR600888-3"/>
    </source>
</evidence>
<sequence>MERDPVQITTTKLPGVLILTPARFGDARGFFSESWNRKTLAAQGITLDFVQDNHSLSAQIGTIRGLHFQSPPHAQAKLVRCGRGCLFDVVVDIRRGSPSYGHWLGAELSAENGQQILVPAGFLHGFITRAPDTEIIYKCTDYYAPACDGAVRFDDPDIGIDWGLPAGVAPVLSDKDAAAPLLRDLDSPFIFEG</sequence>
<dbReference type="GO" id="GO:0019305">
    <property type="term" value="P:dTDP-rhamnose biosynthetic process"/>
    <property type="evidence" value="ECO:0007669"/>
    <property type="project" value="UniProtKB-UniRule"/>
</dbReference>
<dbReference type="Proteomes" id="UP000195273">
    <property type="component" value="Chromosome"/>
</dbReference>
<comment type="catalytic activity">
    <reaction evidence="1 7">
        <text>dTDP-4-dehydro-6-deoxy-alpha-D-glucose = dTDP-4-dehydro-beta-L-rhamnose</text>
        <dbReference type="Rhea" id="RHEA:16969"/>
        <dbReference type="ChEBI" id="CHEBI:57649"/>
        <dbReference type="ChEBI" id="CHEBI:62830"/>
        <dbReference type="EC" id="5.1.3.13"/>
    </reaction>
</comment>
<dbReference type="InterPro" id="IPR000888">
    <property type="entry name" value="RmlC-like"/>
</dbReference>
<name>A0A1Y0EAK5_9RHOB</name>
<evidence type="ECO:0000256" key="4">
    <source>
        <dbReference type="ARBA" id="ARBA00019595"/>
    </source>
</evidence>
<dbReference type="SUPFAM" id="SSF51182">
    <property type="entry name" value="RmlC-like cupins"/>
    <property type="match status" value="1"/>
</dbReference>
<dbReference type="Gene3D" id="2.60.120.10">
    <property type="entry name" value="Jelly Rolls"/>
    <property type="match status" value="1"/>
</dbReference>
<comment type="pathway">
    <text evidence="7">Carbohydrate biosynthesis; dTDP-L-rhamnose biosynthesis.</text>
</comment>
<comment type="function">
    <text evidence="2 7">Catalyzes the epimerization of the C3' and C5'positions of dTDP-6-deoxy-D-xylo-4-hexulose, forming dTDP-6-deoxy-L-lyxo-4-hexulose.</text>
</comment>
<feature type="site" description="Participates in a stacking interaction with the thymidine ring of dTDP-4-oxo-6-deoxyglucose" evidence="6">
    <location>
        <position position="143"/>
    </location>
</feature>
<reference evidence="8 9" key="1">
    <citation type="submission" date="2017-05" db="EMBL/GenBank/DDBJ databases">
        <title>Genome Sequence of Loktanella vestfoldensis Strain SMR4r Isolated from a Culture of the Diatom Skeletonema marinoi.</title>
        <authorList>
            <person name="Topel M."/>
            <person name="Pinder M.I.M."/>
            <person name="Johansson O.N."/>
            <person name="Kourtchenko O."/>
            <person name="Godhe A."/>
            <person name="Clarke A.K."/>
        </authorList>
    </citation>
    <scope>NUCLEOTIDE SEQUENCE [LARGE SCALE GENOMIC DNA]</scope>
    <source>
        <strain evidence="8 9">SMR4r</strain>
    </source>
</reference>
<dbReference type="NCBIfam" id="TIGR01221">
    <property type="entry name" value="rmlC"/>
    <property type="match status" value="1"/>
</dbReference>
<dbReference type="GO" id="GO:0008830">
    <property type="term" value="F:dTDP-4-dehydrorhamnose 3,5-epimerase activity"/>
    <property type="evidence" value="ECO:0007669"/>
    <property type="project" value="UniProtKB-UniRule"/>
</dbReference>
<dbReference type="GO" id="GO:0000271">
    <property type="term" value="P:polysaccharide biosynthetic process"/>
    <property type="evidence" value="ECO:0007669"/>
    <property type="project" value="TreeGrafter"/>
</dbReference>
<gene>
    <name evidence="8" type="primary">rfbC</name>
    <name evidence="8" type="ORF">LOKVESSMR4R_01064</name>
</gene>
<protein>
    <recommendedName>
        <fullName evidence="4 7">dTDP-4-dehydrorhamnose 3,5-epimerase</fullName>
        <ecNumber evidence="3 7">5.1.3.13</ecNumber>
    </recommendedName>
    <alternativeName>
        <fullName evidence="7">Thymidine diphospho-4-keto-rhamnose 3,5-epimerase</fullName>
    </alternativeName>
</protein>
<comment type="subunit">
    <text evidence="7">Homodimer.</text>
</comment>
<accession>A0A1Y0EAK5</accession>
<keyword evidence="7 8" id="KW-0413">Isomerase</keyword>
<dbReference type="Pfam" id="PF00908">
    <property type="entry name" value="dTDP_sugar_isom"/>
    <property type="match status" value="1"/>
</dbReference>
<dbReference type="AlphaFoldDB" id="A0A1Y0EAK5"/>
<evidence type="ECO:0000256" key="2">
    <source>
        <dbReference type="ARBA" id="ARBA00001997"/>
    </source>
</evidence>
<dbReference type="GO" id="GO:0005829">
    <property type="term" value="C:cytosol"/>
    <property type="evidence" value="ECO:0007669"/>
    <property type="project" value="TreeGrafter"/>
</dbReference>
<evidence type="ECO:0000313" key="8">
    <source>
        <dbReference type="EMBL" id="ARU00392.1"/>
    </source>
</evidence>
<feature type="active site" description="Proton donor" evidence="5">
    <location>
        <position position="137"/>
    </location>
</feature>
<dbReference type="OrthoDB" id="9800680at2"/>
<evidence type="ECO:0000256" key="5">
    <source>
        <dbReference type="PIRSR" id="PIRSR600888-1"/>
    </source>
</evidence>
<proteinExistence type="inferred from homology"/>
<evidence type="ECO:0000256" key="7">
    <source>
        <dbReference type="RuleBase" id="RU364069"/>
    </source>
</evidence>
<dbReference type="CDD" id="cd00438">
    <property type="entry name" value="cupin_RmlC"/>
    <property type="match status" value="1"/>
</dbReference>
<evidence type="ECO:0000256" key="1">
    <source>
        <dbReference type="ARBA" id="ARBA00001298"/>
    </source>
</evidence>
<dbReference type="PANTHER" id="PTHR21047">
    <property type="entry name" value="DTDP-6-DEOXY-D-GLUCOSE-3,5 EPIMERASE"/>
    <property type="match status" value="1"/>
</dbReference>
<feature type="active site" description="Proton acceptor" evidence="5">
    <location>
        <position position="67"/>
    </location>
</feature>
<evidence type="ECO:0000313" key="9">
    <source>
        <dbReference type="Proteomes" id="UP000195273"/>
    </source>
</evidence>
<dbReference type="EC" id="5.1.3.13" evidence="3 7"/>
<keyword evidence="9" id="KW-1185">Reference proteome</keyword>
<dbReference type="KEGG" id="lvs:LOKVESSMR4R_01064"/>
<comment type="similarity">
    <text evidence="7">Belongs to the dTDP-4-dehydrorhamnose 3,5-epimerase family.</text>
</comment>
<evidence type="ECO:0000256" key="3">
    <source>
        <dbReference type="ARBA" id="ARBA00012098"/>
    </source>
</evidence>
<dbReference type="UniPathway" id="UPA00124"/>
<dbReference type="InterPro" id="IPR011051">
    <property type="entry name" value="RmlC_Cupin_sf"/>
</dbReference>
<dbReference type="InterPro" id="IPR014710">
    <property type="entry name" value="RmlC-like_jellyroll"/>
</dbReference>
<dbReference type="PANTHER" id="PTHR21047:SF2">
    <property type="entry name" value="THYMIDINE DIPHOSPHO-4-KETO-RHAMNOSE 3,5-EPIMERASE"/>
    <property type="match status" value="1"/>
</dbReference>